<keyword evidence="3" id="KW-0560">Oxidoreductase</keyword>
<dbReference type="Gene3D" id="1.20.245.10">
    <property type="entry name" value="Lipoxygenase-1, Domain 5"/>
    <property type="match status" value="1"/>
</dbReference>
<dbReference type="AlphaFoldDB" id="A0AAD9MNH6"/>
<evidence type="ECO:0000256" key="2">
    <source>
        <dbReference type="ARBA" id="ARBA00022964"/>
    </source>
</evidence>
<keyword evidence="6" id="KW-1185">Reference proteome</keyword>
<feature type="non-terminal residue" evidence="5">
    <location>
        <position position="1"/>
    </location>
</feature>
<dbReference type="GO" id="GO:0034440">
    <property type="term" value="P:lipid oxidation"/>
    <property type="evidence" value="ECO:0007669"/>
    <property type="project" value="InterPro"/>
</dbReference>
<dbReference type="GO" id="GO:0016702">
    <property type="term" value="F:oxidoreductase activity, acting on single donors with incorporation of molecular oxygen, incorporation of two atoms of oxygen"/>
    <property type="evidence" value="ECO:0007669"/>
    <property type="project" value="InterPro"/>
</dbReference>
<feature type="domain" description="Lipoxygenase" evidence="4">
    <location>
        <begin position="1"/>
        <end position="230"/>
    </location>
</feature>
<name>A0AAD9MNH6_RIDPI</name>
<dbReference type="Pfam" id="PF00305">
    <property type="entry name" value="Lipoxygenase"/>
    <property type="match status" value="1"/>
</dbReference>
<dbReference type="InterPro" id="IPR036226">
    <property type="entry name" value="LipOase_C_sf"/>
</dbReference>
<organism evidence="5 6">
    <name type="scientific">Ridgeia piscesae</name>
    <name type="common">Tubeworm</name>
    <dbReference type="NCBI Taxonomy" id="27915"/>
    <lineage>
        <taxon>Eukaryota</taxon>
        <taxon>Metazoa</taxon>
        <taxon>Spiralia</taxon>
        <taxon>Lophotrochozoa</taxon>
        <taxon>Annelida</taxon>
        <taxon>Polychaeta</taxon>
        <taxon>Sedentaria</taxon>
        <taxon>Canalipalpata</taxon>
        <taxon>Sabellida</taxon>
        <taxon>Siboglinidae</taxon>
        <taxon>Ridgeia</taxon>
    </lineage>
</organism>
<keyword evidence="1" id="KW-0479">Metal-binding</keyword>
<dbReference type="PANTHER" id="PTHR11771">
    <property type="entry name" value="LIPOXYGENASE"/>
    <property type="match status" value="1"/>
</dbReference>
<protein>
    <recommendedName>
        <fullName evidence="4">Lipoxygenase domain-containing protein</fullName>
    </recommendedName>
</protein>
<dbReference type="InterPro" id="IPR013819">
    <property type="entry name" value="LipOase_C"/>
</dbReference>
<proteinExistence type="predicted"/>
<dbReference type="InterPro" id="IPR000907">
    <property type="entry name" value="LipOase"/>
</dbReference>
<dbReference type="GO" id="GO:0046872">
    <property type="term" value="F:metal ion binding"/>
    <property type="evidence" value="ECO:0007669"/>
    <property type="project" value="UniProtKB-KW"/>
</dbReference>
<comment type="caution">
    <text evidence="5">The sequence shown here is derived from an EMBL/GenBank/DDBJ whole genome shotgun (WGS) entry which is preliminary data.</text>
</comment>
<dbReference type="Proteomes" id="UP001209878">
    <property type="component" value="Unassembled WGS sequence"/>
</dbReference>
<sequence length="230" mass="25888">INVLGRRLIQAPDDGLLQKLLATGGQHAQLVQRCYKLRSMIHYYLADEFNQTLPRLLWEADNEVQEWIADIYDNGFGGEHGLPGVFSRLDDLIDFVTTIIFTTSCRNAALTFGMMDYYAYCPNMPTMLLVAPPSEKGQTTMDTIKSALPSRGKTAEIIAACYTLSRRGKDEMFLGEFDEMHFDSAAMRAAVAAFQEDLRRVQRAIIQRNDGLDVPYTYLMPDSIPKTISA</sequence>
<dbReference type="SUPFAM" id="SSF48484">
    <property type="entry name" value="Lipoxigenase"/>
    <property type="match status" value="1"/>
</dbReference>
<evidence type="ECO:0000313" key="5">
    <source>
        <dbReference type="EMBL" id="KAK2138206.1"/>
    </source>
</evidence>
<reference evidence="5" key="1">
    <citation type="journal article" date="2023" name="Mol. Biol. Evol.">
        <title>Third-Generation Sequencing Reveals the Adaptive Role of the Epigenome in Three Deep-Sea Polychaetes.</title>
        <authorList>
            <person name="Perez M."/>
            <person name="Aroh O."/>
            <person name="Sun Y."/>
            <person name="Lan Y."/>
            <person name="Juniper S.K."/>
            <person name="Young C.R."/>
            <person name="Angers B."/>
            <person name="Qian P.Y."/>
        </authorList>
    </citation>
    <scope>NUCLEOTIDE SEQUENCE</scope>
    <source>
        <strain evidence="5">R07B-5</strain>
    </source>
</reference>
<dbReference type="EMBL" id="JAODUO010008285">
    <property type="protein sequence ID" value="KAK2138206.1"/>
    <property type="molecule type" value="Genomic_DNA"/>
</dbReference>
<evidence type="ECO:0000259" key="4">
    <source>
        <dbReference type="PROSITE" id="PS51393"/>
    </source>
</evidence>
<evidence type="ECO:0000256" key="3">
    <source>
        <dbReference type="ARBA" id="ARBA00023002"/>
    </source>
</evidence>
<evidence type="ECO:0000313" key="6">
    <source>
        <dbReference type="Proteomes" id="UP001209878"/>
    </source>
</evidence>
<accession>A0AAD9MNH6</accession>
<dbReference type="PROSITE" id="PS51393">
    <property type="entry name" value="LIPOXYGENASE_3"/>
    <property type="match status" value="1"/>
</dbReference>
<evidence type="ECO:0000256" key="1">
    <source>
        <dbReference type="ARBA" id="ARBA00022723"/>
    </source>
</evidence>
<gene>
    <name evidence="5" type="ORF">NP493_8296g00003</name>
</gene>
<keyword evidence="2" id="KW-0223">Dioxygenase</keyword>